<dbReference type="Proteomes" id="UP000003457">
    <property type="component" value="Unassembled WGS sequence"/>
</dbReference>
<protein>
    <submittedName>
        <fullName evidence="2">Phage terminase, large subunit</fullName>
    </submittedName>
</protein>
<dbReference type="EMBL" id="AEHJ01000007">
    <property type="protein sequence ID" value="EFO78393.1"/>
    <property type="molecule type" value="Genomic_DNA"/>
</dbReference>
<proteinExistence type="predicted"/>
<name>A0AB72Z2P6_9BIFI</name>
<evidence type="ECO:0000313" key="2">
    <source>
        <dbReference type="EMBL" id="EFO78393.1"/>
    </source>
</evidence>
<dbReference type="Gene3D" id="3.40.50.300">
    <property type="entry name" value="P-loop containing nucleotide triphosphate hydrolases"/>
    <property type="match status" value="1"/>
</dbReference>
<accession>A0AB72Z2P6</accession>
<comment type="caution">
    <text evidence="2">The sequence shown here is derived from an EMBL/GenBank/DDBJ whole genome shotgun (WGS) entry which is preliminary data.</text>
</comment>
<evidence type="ECO:0000313" key="3">
    <source>
        <dbReference type="Proteomes" id="UP000003457"/>
    </source>
</evidence>
<feature type="region of interest" description="Disordered" evidence="1">
    <location>
        <begin position="1"/>
        <end position="21"/>
    </location>
</feature>
<dbReference type="InterPro" id="IPR027417">
    <property type="entry name" value="P-loop_NTPase"/>
</dbReference>
<dbReference type="AlphaFoldDB" id="A0AB72Z2P6"/>
<reference evidence="2 3" key="1">
    <citation type="submission" date="2010-10" db="EMBL/GenBank/DDBJ databases">
        <authorList>
            <person name="Durkin A.S."/>
            <person name="Madupu R."/>
            <person name="Torralba M."/>
            <person name="Gillis M."/>
            <person name="Methe B."/>
            <person name="Sutton G."/>
            <person name="Nelson K.E."/>
        </authorList>
    </citation>
    <scope>NUCLEOTIDE SEQUENCE [LARGE SCALE GENOMIC DNA]</scope>
    <source>
        <strain evidence="2 3">JCVIHMP022</strain>
    </source>
</reference>
<sequence length="489" mass="54367">MLRGSQAPTFKLEPKASSHDDARDCADLSESYGLVFDEWQQLVVNAWLATDSKGRLAATDAAVVLPRQNGKNGVVEGVELFKTTVQCRKILHTAHEVKTCRKHFLRMCDYFQNDDYPELKSLVKYIRQTNGQEAIVLKNGGSIEFIARSKSSGRGFTVDDLVMDEAQELTDEQLEALRPVISAAPSHNPQTIYMGTPTPPSSPGTVLIRLYKKAHEEKPPKRLAWFEWSVDEVGDIHDKKRWALTNPALGIRLSEEVIAGEADSFTPESFARERLGWWDVHIDFDTDMNIEAWNKCATDDPPTDGYAAYAIKFAVDGSRVSLCACLKPSDEDAKPHVELIDYKPLKYGFDWLVDWLTADDPNHEGLSRWRASLGIAIDGRAGAANMVAKLHDAGVSSKVLRTSGASLVGDSCAMFEQAINNGELTQFKQPILDTAISYAKHRPIGRSGAFAYEPSRESIDTDPLEACALAYQVARTSKRHPGRVQRAWR</sequence>
<feature type="compositionally biased region" description="Basic and acidic residues" evidence="1">
    <location>
        <begin position="12"/>
        <end position="21"/>
    </location>
</feature>
<organism evidence="2 3">
    <name type="scientific">Bifidobacterium dentium JCVIHMP022</name>
    <dbReference type="NCBI Taxonomy" id="553191"/>
    <lineage>
        <taxon>Bacteria</taxon>
        <taxon>Bacillati</taxon>
        <taxon>Actinomycetota</taxon>
        <taxon>Actinomycetes</taxon>
        <taxon>Bifidobacteriales</taxon>
        <taxon>Bifidobacteriaceae</taxon>
        <taxon>Bifidobacterium</taxon>
    </lineage>
</organism>
<gene>
    <name evidence="2" type="ORF">HMPREF9003_0426</name>
</gene>
<evidence type="ECO:0000256" key="1">
    <source>
        <dbReference type="SAM" id="MobiDB-lite"/>
    </source>
</evidence>